<accession>A0A2J6Q1X3</accession>
<feature type="compositionally biased region" description="Basic and acidic residues" evidence="1">
    <location>
        <begin position="755"/>
        <end position="771"/>
    </location>
</feature>
<gene>
    <name evidence="2" type="ORF">NA56DRAFT_574111</name>
</gene>
<feature type="compositionally biased region" description="Low complexity" evidence="1">
    <location>
        <begin position="778"/>
        <end position="803"/>
    </location>
</feature>
<evidence type="ECO:0000256" key="1">
    <source>
        <dbReference type="SAM" id="MobiDB-lite"/>
    </source>
</evidence>
<dbReference type="EMBL" id="KZ613485">
    <property type="protein sequence ID" value="PMD20262.1"/>
    <property type="molecule type" value="Genomic_DNA"/>
</dbReference>
<dbReference type="STRING" id="1745343.A0A2J6Q1X3"/>
<feature type="compositionally biased region" description="Basic and acidic residues" evidence="1">
    <location>
        <begin position="808"/>
        <end position="820"/>
    </location>
</feature>
<dbReference type="OrthoDB" id="4155914at2759"/>
<proteinExistence type="predicted"/>
<feature type="region of interest" description="Disordered" evidence="1">
    <location>
        <begin position="1"/>
        <end position="231"/>
    </location>
</feature>
<protein>
    <submittedName>
        <fullName evidence="2">Uncharacterized protein</fullName>
    </submittedName>
</protein>
<feature type="region of interest" description="Disordered" evidence="1">
    <location>
        <begin position="276"/>
        <end position="480"/>
    </location>
</feature>
<evidence type="ECO:0000313" key="3">
    <source>
        <dbReference type="Proteomes" id="UP000235672"/>
    </source>
</evidence>
<organism evidence="2 3">
    <name type="scientific">Hyaloscypha hepaticicola</name>
    <dbReference type="NCBI Taxonomy" id="2082293"/>
    <lineage>
        <taxon>Eukaryota</taxon>
        <taxon>Fungi</taxon>
        <taxon>Dikarya</taxon>
        <taxon>Ascomycota</taxon>
        <taxon>Pezizomycotina</taxon>
        <taxon>Leotiomycetes</taxon>
        <taxon>Helotiales</taxon>
        <taxon>Hyaloscyphaceae</taxon>
        <taxon>Hyaloscypha</taxon>
    </lineage>
</organism>
<sequence>MPFGINRHSNRSRQALNDTAAHGGAATPSSGGSQSELSTTSPVFADEPRAPQPQTFAQQPRADVQPFAPSQIVPDSDRQQIPGELPARSQSTRYISNYPPPPQGYGGSADDLTLDSRKHQQQGGAQVYQQPTPEPPKKSKNIFNRIRPGSSRLSEQKPPPQAPSYNNTTGLARRLSKRQETPPVIRTGPNRNSVEQQRLDWSAGQDSRSHLPSPQEGSEDDSQLDPYLIREAGSGTPYIALNEGGLQSIRPVQEETDSPLLPADEVHRLQFEAHQQHLREQAQQYHAESDSQSYYQPQTPGQPQVNIDSSNLVISDSYRQNPETVSQLSYDSPTEQELRPGSVQSNGQSPTVYSPQRQEYPSRTTSIQTPRPASQYGGMAPPPSGTQQGRRAGDSKQPLPGNGQGQGQQESREGPPPGYTRGQFPSNTQPPTPGLTPTTSVVGTQGPNYRGGPPQRDQYGPQGGGDQGRSTPPPALTDRDVNEQYKELLTKYKKVKGLYFDKTAQVEQLQNTLANQRLSQSRTSLDDSEYMTRFQRLDGATTNLAFNIRKDWRSIPPWLIPYVNQDALKIGKQEMTAVGRAVITKFLVEEVFNRTFHPGLETDLSVSLKTIEQNIRRFSPALNNQEESDALTAKVVQWRLATLEGLRDVLNSPSSEETKENFKRVATTNLAASLISFLQEPVPAGIEDSAHMIVELAVSIASNLPLESRDISIVYPMPGDMLQPMIMKVETGIPPLENPGVDTSSDADAASTASGDKDEGSKEEKSSDGKLKKEKTRGGVLSAMMGGSGSSATSKKSASSQGGVETSNEGKKPPMEDGSQKVRLAGFVGVEVRGRQMLVKSPVWTVS</sequence>
<name>A0A2J6Q1X3_9HELO</name>
<feature type="compositionally biased region" description="Polar residues" evidence="1">
    <location>
        <begin position="204"/>
        <end position="216"/>
    </location>
</feature>
<reference evidence="2 3" key="1">
    <citation type="submission" date="2016-05" db="EMBL/GenBank/DDBJ databases">
        <title>A degradative enzymes factory behind the ericoid mycorrhizal symbiosis.</title>
        <authorList>
            <consortium name="DOE Joint Genome Institute"/>
            <person name="Martino E."/>
            <person name="Morin E."/>
            <person name="Grelet G."/>
            <person name="Kuo A."/>
            <person name="Kohler A."/>
            <person name="Daghino S."/>
            <person name="Barry K."/>
            <person name="Choi C."/>
            <person name="Cichocki N."/>
            <person name="Clum A."/>
            <person name="Copeland A."/>
            <person name="Hainaut M."/>
            <person name="Haridas S."/>
            <person name="Labutti K."/>
            <person name="Lindquist E."/>
            <person name="Lipzen A."/>
            <person name="Khouja H.-R."/>
            <person name="Murat C."/>
            <person name="Ohm R."/>
            <person name="Olson A."/>
            <person name="Spatafora J."/>
            <person name="Veneault-Fourrey C."/>
            <person name="Henrissat B."/>
            <person name="Grigoriev I."/>
            <person name="Martin F."/>
            <person name="Perotto S."/>
        </authorList>
    </citation>
    <scope>NUCLEOTIDE SEQUENCE [LARGE SCALE GENOMIC DNA]</scope>
    <source>
        <strain evidence="2 3">UAMH 7357</strain>
    </source>
</reference>
<feature type="compositionally biased region" description="Polar residues" evidence="1">
    <location>
        <begin position="27"/>
        <end position="42"/>
    </location>
</feature>
<feature type="compositionally biased region" description="Low complexity" evidence="1">
    <location>
        <begin position="450"/>
        <end position="460"/>
    </location>
</feature>
<feature type="region of interest" description="Disordered" evidence="1">
    <location>
        <begin position="732"/>
        <end position="820"/>
    </location>
</feature>
<dbReference type="AlphaFoldDB" id="A0A2J6Q1X3"/>
<keyword evidence="3" id="KW-1185">Reference proteome</keyword>
<feature type="compositionally biased region" description="Polar residues" evidence="1">
    <location>
        <begin position="281"/>
        <end position="335"/>
    </location>
</feature>
<dbReference type="Proteomes" id="UP000235672">
    <property type="component" value="Unassembled WGS sequence"/>
</dbReference>
<feature type="compositionally biased region" description="Polar residues" evidence="1">
    <location>
        <begin position="342"/>
        <end position="372"/>
    </location>
</feature>
<feature type="compositionally biased region" description="Low complexity" evidence="1">
    <location>
        <begin position="121"/>
        <end position="130"/>
    </location>
</feature>
<feature type="compositionally biased region" description="Low complexity" evidence="1">
    <location>
        <begin position="742"/>
        <end position="754"/>
    </location>
</feature>
<evidence type="ECO:0000313" key="2">
    <source>
        <dbReference type="EMBL" id="PMD20262.1"/>
    </source>
</evidence>